<feature type="region of interest" description="Disordered" evidence="1">
    <location>
        <begin position="60"/>
        <end position="94"/>
    </location>
</feature>
<dbReference type="AlphaFoldDB" id="A0A9P7XU66"/>
<comment type="caution">
    <text evidence="2">The sequence shown here is derived from an EMBL/GenBank/DDBJ whole genome shotgun (WGS) entry which is preliminary data.</text>
</comment>
<organism evidence="2 3">
    <name type="scientific">Linnemannia hyalina</name>
    <dbReference type="NCBI Taxonomy" id="64524"/>
    <lineage>
        <taxon>Eukaryota</taxon>
        <taxon>Fungi</taxon>
        <taxon>Fungi incertae sedis</taxon>
        <taxon>Mucoromycota</taxon>
        <taxon>Mortierellomycotina</taxon>
        <taxon>Mortierellomycetes</taxon>
        <taxon>Mortierellales</taxon>
        <taxon>Mortierellaceae</taxon>
        <taxon>Linnemannia</taxon>
    </lineage>
</organism>
<reference evidence="2" key="1">
    <citation type="submission" date="2021-06" db="EMBL/GenBank/DDBJ databases">
        <title>Genome Sequence of Mortierella hyaline Strain SCG-10, a Cold-Adapted, Nitrate-Reducing Fungus Isolated from Soil in Minnesota, USA.</title>
        <authorList>
            <person name="Aldossari N."/>
        </authorList>
    </citation>
    <scope>NUCLEOTIDE SEQUENCE</scope>
    <source>
        <strain evidence="2">SCG-10</strain>
    </source>
</reference>
<sequence>METSVPLGSHHVDCGSLGGSGTVGLGEINRRLLKQYGANDRSSPSGLEGQGTPDVLVQLDPLEESNVSDMEEWQREKGGTDDEDEGDQEGEEEE</sequence>
<proteinExistence type="predicted"/>
<feature type="region of interest" description="Disordered" evidence="1">
    <location>
        <begin position="1"/>
        <end position="24"/>
    </location>
</feature>
<evidence type="ECO:0000313" key="2">
    <source>
        <dbReference type="EMBL" id="KAG9067206.1"/>
    </source>
</evidence>
<gene>
    <name evidence="2" type="ORF">KI688_011988</name>
</gene>
<evidence type="ECO:0000256" key="1">
    <source>
        <dbReference type="SAM" id="MobiDB-lite"/>
    </source>
</evidence>
<evidence type="ECO:0000313" key="3">
    <source>
        <dbReference type="Proteomes" id="UP000707451"/>
    </source>
</evidence>
<accession>A0A9P7XU66</accession>
<keyword evidence="3" id="KW-1185">Reference proteome</keyword>
<name>A0A9P7XU66_9FUNG</name>
<feature type="compositionally biased region" description="Acidic residues" evidence="1">
    <location>
        <begin position="81"/>
        <end position="94"/>
    </location>
</feature>
<dbReference type="Proteomes" id="UP000707451">
    <property type="component" value="Unassembled WGS sequence"/>
</dbReference>
<dbReference type="EMBL" id="JAHRHY010000008">
    <property type="protein sequence ID" value="KAG9067206.1"/>
    <property type="molecule type" value="Genomic_DNA"/>
</dbReference>
<protein>
    <submittedName>
        <fullName evidence="2">Uncharacterized protein</fullName>
    </submittedName>
</protein>